<keyword evidence="1" id="KW-0732">Signal</keyword>
<feature type="signal peptide" evidence="1">
    <location>
        <begin position="1"/>
        <end position="15"/>
    </location>
</feature>
<dbReference type="EMBL" id="SPNV01000389">
    <property type="protein sequence ID" value="KAF5855750.1"/>
    <property type="molecule type" value="Genomic_DNA"/>
</dbReference>
<keyword evidence="3" id="KW-1185">Reference proteome</keyword>
<dbReference type="AlphaFoldDB" id="A0A8H6E2E6"/>
<evidence type="ECO:0000313" key="2">
    <source>
        <dbReference type="EMBL" id="KAF5855750.1"/>
    </source>
</evidence>
<evidence type="ECO:0000256" key="1">
    <source>
        <dbReference type="SAM" id="SignalP"/>
    </source>
</evidence>
<reference evidence="2 3" key="1">
    <citation type="submission" date="2019-04" db="EMBL/GenBank/DDBJ databases">
        <title>Aspergillus burnettii sp. nov., novel species from soil in southeast Queensland.</title>
        <authorList>
            <person name="Gilchrist C.L.M."/>
            <person name="Pitt J.I."/>
            <person name="Lange L."/>
            <person name="Lacey H.J."/>
            <person name="Vuong D."/>
            <person name="Midgley D.J."/>
            <person name="Greenfield P."/>
            <person name="Bradbury M."/>
            <person name="Lacey E."/>
            <person name="Busk P.K."/>
            <person name="Pilgaard B."/>
            <person name="Chooi Y.H."/>
            <person name="Piggott A.M."/>
        </authorList>
    </citation>
    <scope>NUCLEOTIDE SEQUENCE [LARGE SCALE GENOMIC DNA]</scope>
    <source>
        <strain evidence="2 3">FRR 5400</strain>
    </source>
</reference>
<organism evidence="2 3">
    <name type="scientific">Petromyces alliaceus</name>
    <name type="common">Aspergillus alliaceus</name>
    <dbReference type="NCBI Taxonomy" id="209559"/>
    <lineage>
        <taxon>Eukaryota</taxon>
        <taxon>Fungi</taxon>
        <taxon>Dikarya</taxon>
        <taxon>Ascomycota</taxon>
        <taxon>Pezizomycotina</taxon>
        <taxon>Eurotiomycetes</taxon>
        <taxon>Eurotiomycetidae</taxon>
        <taxon>Eurotiales</taxon>
        <taxon>Aspergillaceae</taxon>
        <taxon>Aspergillus</taxon>
        <taxon>Aspergillus subgen. Circumdati</taxon>
    </lineage>
</organism>
<accession>A0A8H6E2E6</accession>
<feature type="chain" id="PRO_5034980274" evidence="1">
    <location>
        <begin position="16"/>
        <end position="172"/>
    </location>
</feature>
<name>A0A8H6E2E6_PETAA</name>
<dbReference type="Proteomes" id="UP000541154">
    <property type="component" value="Unassembled WGS sequence"/>
</dbReference>
<sequence length="172" mass="17075">MKAIIIFTLVNSILGAPTGITESHQLDDLVPSLGSVSSSGSDLGEFVSLVPRASTSPGVSRASSAGLNGGGGANVADDLTKLIGDGAKAFTNFIRSPEGANIASDLTRLLGNGAQTIMKLISSLAGSAGGLGGLGSLLGGAGGLLRRDIGIEELMQSPGIIERDQDASITAN</sequence>
<protein>
    <submittedName>
        <fullName evidence="2">Uncharacterized protein</fullName>
    </submittedName>
</protein>
<proteinExistence type="predicted"/>
<evidence type="ECO:0000313" key="3">
    <source>
        <dbReference type="Proteomes" id="UP000541154"/>
    </source>
</evidence>
<comment type="caution">
    <text evidence="2">The sequence shown here is derived from an EMBL/GenBank/DDBJ whole genome shotgun (WGS) entry which is preliminary data.</text>
</comment>
<gene>
    <name evidence="2" type="ORF">ETB97_008481</name>
</gene>